<sequence>MFIVPFLNNTHNLVVIDGNHRLTYKVKNKAVVLFGYIGILYMAQRYAIIRKGESQHKLMKPGRTVNFALSAFNGRVKDIDGFSKIQGIF</sequence>
<name>A0A369BBD8_9FIRM</name>
<proteinExistence type="predicted"/>
<keyword evidence="3" id="KW-1185">Reference proteome</keyword>
<dbReference type="Proteomes" id="UP000253034">
    <property type="component" value="Unassembled WGS sequence"/>
</dbReference>
<evidence type="ECO:0000313" key="2">
    <source>
        <dbReference type="EMBL" id="RCX17876.1"/>
    </source>
</evidence>
<keyword evidence="1" id="KW-0812">Transmembrane</keyword>
<comment type="caution">
    <text evidence="2">The sequence shown here is derived from an EMBL/GenBank/DDBJ whole genome shotgun (WGS) entry which is preliminary data.</text>
</comment>
<keyword evidence="1" id="KW-0472">Membrane</keyword>
<accession>A0A369BBD8</accession>
<organism evidence="2 3">
    <name type="scientific">Anaerobacterium chartisolvens</name>
    <dbReference type="NCBI Taxonomy" id="1297424"/>
    <lineage>
        <taxon>Bacteria</taxon>
        <taxon>Bacillati</taxon>
        <taxon>Bacillota</taxon>
        <taxon>Clostridia</taxon>
        <taxon>Eubacteriales</taxon>
        <taxon>Oscillospiraceae</taxon>
        <taxon>Anaerobacterium</taxon>
    </lineage>
</organism>
<protein>
    <submittedName>
        <fullName evidence="2">Uncharacterized protein</fullName>
    </submittedName>
</protein>
<evidence type="ECO:0000313" key="3">
    <source>
        <dbReference type="Proteomes" id="UP000253034"/>
    </source>
</evidence>
<keyword evidence="1" id="KW-1133">Transmembrane helix</keyword>
<gene>
    <name evidence="2" type="ORF">DFR58_10644</name>
</gene>
<dbReference type="AlphaFoldDB" id="A0A369BBD8"/>
<evidence type="ECO:0000256" key="1">
    <source>
        <dbReference type="SAM" id="Phobius"/>
    </source>
</evidence>
<dbReference type="EMBL" id="QPJT01000006">
    <property type="protein sequence ID" value="RCX17876.1"/>
    <property type="molecule type" value="Genomic_DNA"/>
</dbReference>
<feature type="transmembrane region" description="Helical" evidence="1">
    <location>
        <begin position="30"/>
        <end position="49"/>
    </location>
</feature>
<reference evidence="2 3" key="1">
    <citation type="submission" date="2018-07" db="EMBL/GenBank/DDBJ databases">
        <title>Genomic Encyclopedia of Type Strains, Phase IV (KMG-IV): sequencing the most valuable type-strain genomes for metagenomic binning, comparative biology and taxonomic classification.</title>
        <authorList>
            <person name="Goeker M."/>
        </authorList>
    </citation>
    <scope>NUCLEOTIDE SEQUENCE [LARGE SCALE GENOMIC DNA]</scope>
    <source>
        <strain evidence="2 3">DSM 27016</strain>
    </source>
</reference>